<evidence type="ECO:0000256" key="1">
    <source>
        <dbReference type="ARBA" id="ARBA00008876"/>
    </source>
</evidence>
<dbReference type="InterPro" id="IPR004647">
    <property type="entry name" value="Fe-S_hydro-lyase_TtdB-typ_cat"/>
</dbReference>
<proteinExistence type="inferred from homology"/>
<accession>A0A9W5YBA7</accession>
<comment type="similarity">
    <text evidence="1">Belongs to the class-I fumarase family.</text>
</comment>
<dbReference type="PANTHER" id="PTHR43351">
    <property type="entry name" value="L(+)-TARTRATE DEHYDRATASE SUBUNIT BETA"/>
    <property type="match status" value="1"/>
</dbReference>
<dbReference type="NCBIfam" id="NF005310">
    <property type="entry name" value="PRK06842.1"/>
    <property type="match status" value="1"/>
</dbReference>
<dbReference type="RefSeq" id="WP_281816417.1">
    <property type="nucleotide sequence ID" value="NZ_BRLB01000008.1"/>
</dbReference>
<evidence type="ECO:0000256" key="2">
    <source>
        <dbReference type="ARBA" id="ARBA00023239"/>
    </source>
</evidence>
<dbReference type="Pfam" id="PF05683">
    <property type="entry name" value="Fumerase_C"/>
    <property type="match status" value="1"/>
</dbReference>
<comment type="caution">
    <text evidence="4">The sequence shown here is derived from an EMBL/GenBank/DDBJ whole genome shotgun (WGS) entry which is preliminary data.</text>
</comment>
<evidence type="ECO:0000313" key="5">
    <source>
        <dbReference type="Proteomes" id="UP001144256"/>
    </source>
</evidence>
<dbReference type="EMBL" id="BRLB01000008">
    <property type="protein sequence ID" value="GKX30327.1"/>
    <property type="molecule type" value="Genomic_DNA"/>
</dbReference>
<protein>
    <submittedName>
        <fullName evidence="4">Hydro-lyase, Fe-S type, tartrate/fumarate subfamily, beta region</fullName>
    </submittedName>
</protein>
<feature type="domain" description="Fe-S hydro-lyase tartrate dehydratase beta-type catalytic" evidence="3">
    <location>
        <begin position="2"/>
        <end position="175"/>
    </location>
</feature>
<name>A0A9W5YBA7_9FIRM</name>
<dbReference type="SUPFAM" id="SSF117457">
    <property type="entry name" value="FumA C-terminal domain-like"/>
    <property type="match status" value="1"/>
</dbReference>
<keyword evidence="5" id="KW-1185">Reference proteome</keyword>
<dbReference type="InterPro" id="IPR036660">
    <property type="entry name" value="Fe-S_hydroAse_TtdB_cat_sf"/>
</dbReference>
<dbReference type="PANTHER" id="PTHR43351:SF2">
    <property type="entry name" value="L(+)-TARTRATE DEHYDRATASE SUBUNIT BETA-RELATED"/>
    <property type="match status" value="1"/>
</dbReference>
<dbReference type="Gene3D" id="3.20.130.10">
    <property type="entry name" value="Fe-S hydro-lyase, tartrate dehydratase beta-type, catalytic domain"/>
    <property type="match status" value="1"/>
</dbReference>
<organism evidence="4 5">
    <name type="scientific">Vallitalea longa</name>
    <dbReference type="NCBI Taxonomy" id="2936439"/>
    <lineage>
        <taxon>Bacteria</taxon>
        <taxon>Bacillati</taxon>
        <taxon>Bacillota</taxon>
        <taxon>Clostridia</taxon>
        <taxon>Lachnospirales</taxon>
        <taxon>Vallitaleaceae</taxon>
        <taxon>Vallitalea</taxon>
    </lineage>
</organism>
<gene>
    <name evidence="4" type="primary">fumA'</name>
    <name evidence="4" type="ORF">SH1V18_28070</name>
</gene>
<reference evidence="4" key="1">
    <citation type="submission" date="2022-06" db="EMBL/GenBank/DDBJ databases">
        <title>Vallitalea longa sp. nov., an anaerobic bacterium isolated from marine sediment.</title>
        <authorList>
            <person name="Hirano S."/>
            <person name="Terahara T."/>
            <person name="Mori K."/>
            <person name="Hamada M."/>
            <person name="Matsumoto R."/>
            <person name="Kobayashi T."/>
        </authorList>
    </citation>
    <scope>NUCLEOTIDE SEQUENCE</scope>
    <source>
        <strain evidence="4">SH18-1</strain>
    </source>
</reference>
<evidence type="ECO:0000259" key="3">
    <source>
        <dbReference type="Pfam" id="PF05683"/>
    </source>
</evidence>
<dbReference type="AlphaFoldDB" id="A0A9W5YBA7"/>
<sequence length="183" mass="20042">MTIEISTPLTEEKVKELKAGDKVLLSGVLYTSRDAAHKRMVGELNKGGKLPFDVENNVIYYVGPAPAKEGEVIGSAGPTTSYRMDPYAPYLLDKGLKGMIGKGDRSREVIESMIKNKAVYFAAVGGAAALLADKIKKVDIIAYDDLGTEAVRKMEVEKLPLVVVIDCKGNNLYETEKNRYKKI</sequence>
<keyword evidence="2" id="KW-0456">Lyase</keyword>
<dbReference type="Proteomes" id="UP001144256">
    <property type="component" value="Unassembled WGS sequence"/>
</dbReference>
<dbReference type="GO" id="GO:0016836">
    <property type="term" value="F:hydro-lyase activity"/>
    <property type="evidence" value="ECO:0007669"/>
    <property type="project" value="InterPro"/>
</dbReference>
<dbReference type="NCBIfam" id="TIGR00723">
    <property type="entry name" value="ttdB_fumA_fumB"/>
    <property type="match status" value="1"/>
</dbReference>
<evidence type="ECO:0000313" key="4">
    <source>
        <dbReference type="EMBL" id="GKX30327.1"/>
    </source>
</evidence>